<proteinExistence type="predicted"/>
<sequence length="229" mass="26838">MDSKIVNKAIKKTIWSFLKEQGFSNFTARNAWRFNQDRVEVVNFQSFNSYLAESLGCTTYSFGVNLGIYFIDIPHEIPNNPIKEKDGCILPEEYRCHFRKNLYKSLNQREFNRQDIWFIDSSGNNIDLAMNDVKEMLISDGFKWFEKYSNMDEVLKTLLNDVEEVNGTWGFGRKDSPSRNYISGYIAYFLKEYGLAFQLLEKARNSGCFKNLDESLLRDCQCIKDKISY</sequence>
<dbReference type="EMBL" id="VLKH01000003">
    <property type="protein sequence ID" value="TWH81566.1"/>
    <property type="molecule type" value="Genomic_DNA"/>
</dbReference>
<reference evidence="1 2" key="1">
    <citation type="submission" date="2019-07" db="EMBL/GenBank/DDBJ databases">
        <title>Genomic Encyclopedia of Type Strains, Phase I: the one thousand microbial genomes (KMG-I) project.</title>
        <authorList>
            <person name="Kyrpides N."/>
        </authorList>
    </citation>
    <scope>NUCLEOTIDE SEQUENCE [LARGE SCALE GENOMIC DNA]</scope>
    <source>
        <strain evidence="1 2">DSM 13558</strain>
    </source>
</reference>
<dbReference type="InterPro" id="IPR025412">
    <property type="entry name" value="DUF4304"/>
</dbReference>
<keyword evidence="2" id="KW-1185">Reference proteome</keyword>
<accession>A0A562JE27</accession>
<gene>
    <name evidence="1" type="ORF">LY60_01319</name>
</gene>
<organism evidence="1 2">
    <name type="scientific">Sedimentibacter saalensis</name>
    <dbReference type="NCBI Taxonomy" id="130788"/>
    <lineage>
        <taxon>Bacteria</taxon>
        <taxon>Bacillati</taxon>
        <taxon>Bacillota</taxon>
        <taxon>Tissierellia</taxon>
        <taxon>Sedimentibacter</taxon>
    </lineage>
</organism>
<dbReference type="AlphaFoldDB" id="A0A562JE27"/>
<evidence type="ECO:0000313" key="1">
    <source>
        <dbReference type="EMBL" id="TWH81566.1"/>
    </source>
</evidence>
<name>A0A562JE27_9FIRM</name>
<dbReference type="RefSeq" id="WP_145081545.1">
    <property type="nucleotide sequence ID" value="NZ_VLKH01000003.1"/>
</dbReference>
<dbReference type="OrthoDB" id="2880982at2"/>
<protein>
    <submittedName>
        <fullName evidence="1">Uncharacterized protein DUF4304</fullName>
    </submittedName>
</protein>
<dbReference type="Pfam" id="PF14137">
    <property type="entry name" value="DUF4304"/>
    <property type="match status" value="1"/>
</dbReference>
<comment type="caution">
    <text evidence="1">The sequence shown here is derived from an EMBL/GenBank/DDBJ whole genome shotgun (WGS) entry which is preliminary data.</text>
</comment>
<dbReference type="Proteomes" id="UP000315343">
    <property type="component" value="Unassembled WGS sequence"/>
</dbReference>
<evidence type="ECO:0000313" key="2">
    <source>
        <dbReference type="Proteomes" id="UP000315343"/>
    </source>
</evidence>